<sequence length="130" mass="15052">MKDFPIVHRNQRQPIVDHGRRDRDDGSMAEAFEDGHARAFLVEFEDVAELTGIRSDRGKLTALRARAVLELAQRPGEDGVIRRKRRPDALPTLEDTARSELLLDRFMERLPKDLRETVWINNAEKTMDVF</sequence>
<evidence type="ECO:0000313" key="3">
    <source>
        <dbReference type="WBParaSite" id="ECPE_0001527301-mRNA-1"/>
    </source>
</evidence>
<dbReference type="EMBL" id="UZAN01059922">
    <property type="protein sequence ID" value="VDP92505.1"/>
    <property type="molecule type" value="Genomic_DNA"/>
</dbReference>
<dbReference type="OrthoDB" id="6247559at2759"/>
<evidence type="ECO:0000313" key="1">
    <source>
        <dbReference type="EMBL" id="VDP92505.1"/>
    </source>
</evidence>
<proteinExistence type="predicted"/>
<reference evidence="1 2" key="2">
    <citation type="submission" date="2018-11" db="EMBL/GenBank/DDBJ databases">
        <authorList>
            <consortium name="Pathogen Informatics"/>
        </authorList>
    </citation>
    <scope>NUCLEOTIDE SEQUENCE [LARGE SCALE GENOMIC DNA]</scope>
    <source>
        <strain evidence="1 2">Egypt</strain>
    </source>
</reference>
<reference evidence="3" key="1">
    <citation type="submission" date="2016-06" db="UniProtKB">
        <authorList>
            <consortium name="WormBaseParasite"/>
        </authorList>
    </citation>
    <scope>IDENTIFICATION</scope>
</reference>
<keyword evidence="2" id="KW-1185">Reference proteome</keyword>
<dbReference type="AlphaFoldDB" id="A0A183B7P8"/>
<evidence type="ECO:0000313" key="2">
    <source>
        <dbReference type="Proteomes" id="UP000272942"/>
    </source>
</evidence>
<dbReference type="WBParaSite" id="ECPE_0001527301-mRNA-1">
    <property type="protein sequence ID" value="ECPE_0001527301-mRNA-1"/>
    <property type="gene ID" value="ECPE_0001527301"/>
</dbReference>
<protein>
    <submittedName>
        <fullName evidence="3">DNA topoisomerase (ATP-hydrolyzing)</fullName>
    </submittedName>
</protein>
<organism evidence="3">
    <name type="scientific">Echinostoma caproni</name>
    <dbReference type="NCBI Taxonomy" id="27848"/>
    <lineage>
        <taxon>Eukaryota</taxon>
        <taxon>Metazoa</taxon>
        <taxon>Spiralia</taxon>
        <taxon>Lophotrochozoa</taxon>
        <taxon>Platyhelminthes</taxon>
        <taxon>Trematoda</taxon>
        <taxon>Digenea</taxon>
        <taxon>Plagiorchiida</taxon>
        <taxon>Echinostomata</taxon>
        <taxon>Echinostomatoidea</taxon>
        <taxon>Echinostomatidae</taxon>
        <taxon>Echinostoma</taxon>
    </lineage>
</organism>
<dbReference type="Proteomes" id="UP000272942">
    <property type="component" value="Unassembled WGS sequence"/>
</dbReference>
<name>A0A183B7P8_9TREM</name>
<accession>A0A183B7P8</accession>
<gene>
    <name evidence="1" type="ORF">ECPE_LOCUS15233</name>
</gene>